<accession>A0A239CK58</accession>
<dbReference type="InterPro" id="IPR003018">
    <property type="entry name" value="GAF"/>
</dbReference>
<dbReference type="Gene3D" id="3.30.450.20">
    <property type="entry name" value="PAS domain"/>
    <property type="match status" value="1"/>
</dbReference>
<organism evidence="3 4">
    <name type="scientific">Actinacidiphila glaucinigra</name>
    <dbReference type="NCBI Taxonomy" id="235986"/>
    <lineage>
        <taxon>Bacteria</taxon>
        <taxon>Bacillati</taxon>
        <taxon>Actinomycetota</taxon>
        <taxon>Actinomycetes</taxon>
        <taxon>Kitasatosporales</taxon>
        <taxon>Streptomycetaceae</taxon>
        <taxon>Actinacidiphila</taxon>
    </lineage>
</organism>
<dbReference type="PANTHER" id="PTHR43156">
    <property type="entry name" value="STAGE II SPORULATION PROTEIN E-RELATED"/>
    <property type="match status" value="1"/>
</dbReference>
<dbReference type="CDD" id="cd00130">
    <property type="entry name" value="PAS"/>
    <property type="match status" value="1"/>
</dbReference>
<dbReference type="FunFam" id="3.30.565.10:FF:000028">
    <property type="entry name" value="PAS sensor protein"/>
    <property type="match status" value="1"/>
</dbReference>
<dbReference type="EMBL" id="FZOF01000004">
    <property type="protein sequence ID" value="SNS20500.1"/>
    <property type="molecule type" value="Genomic_DNA"/>
</dbReference>
<dbReference type="CDD" id="cd16936">
    <property type="entry name" value="HATPase_RsbW-like"/>
    <property type="match status" value="1"/>
</dbReference>
<dbReference type="Pfam" id="PF13581">
    <property type="entry name" value="HATPase_c_2"/>
    <property type="match status" value="1"/>
</dbReference>
<evidence type="ECO:0000256" key="1">
    <source>
        <dbReference type="ARBA" id="ARBA00022801"/>
    </source>
</evidence>
<dbReference type="InterPro" id="IPR035965">
    <property type="entry name" value="PAS-like_dom_sf"/>
</dbReference>
<feature type="domain" description="PAS" evidence="2">
    <location>
        <begin position="19"/>
        <end position="50"/>
    </location>
</feature>
<dbReference type="FunFam" id="3.30.450.40:FF:000035">
    <property type="entry name" value="PAS sensor protein"/>
    <property type="match status" value="1"/>
</dbReference>
<dbReference type="RefSeq" id="WP_089223548.1">
    <property type="nucleotide sequence ID" value="NZ_FZOF01000004.1"/>
</dbReference>
<gene>
    <name evidence="3" type="ORF">SAMN05216252_10477</name>
</gene>
<dbReference type="PROSITE" id="PS50112">
    <property type="entry name" value="PAS"/>
    <property type="match status" value="1"/>
</dbReference>
<dbReference type="Gene3D" id="3.30.565.10">
    <property type="entry name" value="Histidine kinase-like ATPase, C-terminal domain"/>
    <property type="match status" value="1"/>
</dbReference>
<proteinExistence type="predicted"/>
<protein>
    <submittedName>
        <fullName evidence="3">Serine phosphatase RsbU, regulator of sigma subunit</fullName>
    </submittedName>
</protein>
<dbReference type="Gene3D" id="3.60.40.10">
    <property type="entry name" value="PPM-type phosphatase domain"/>
    <property type="match status" value="1"/>
</dbReference>
<dbReference type="Pfam" id="PF07228">
    <property type="entry name" value="SpoIIE"/>
    <property type="match status" value="1"/>
</dbReference>
<dbReference type="Proteomes" id="UP000198280">
    <property type="component" value="Unassembled WGS sequence"/>
</dbReference>
<dbReference type="Pfam" id="PF01590">
    <property type="entry name" value="GAF"/>
    <property type="match status" value="1"/>
</dbReference>
<dbReference type="AlphaFoldDB" id="A0A239CK58"/>
<dbReference type="InterPro" id="IPR013656">
    <property type="entry name" value="PAS_4"/>
</dbReference>
<name>A0A239CK58_9ACTN</name>
<dbReference type="SMART" id="SM00331">
    <property type="entry name" value="PP2C_SIG"/>
    <property type="match status" value="1"/>
</dbReference>
<evidence type="ECO:0000313" key="4">
    <source>
        <dbReference type="Proteomes" id="UP000198280"/>
    </source>
</evidence>
<dbReference type="InterPro" id="IPR029016">
    <property type="entry name" value="GAF-like_dom_sf"/>
</dbReference>
<evidence type="ECO:0000313" key="3">
    <source>
        <dbReference type="EMBL" id="SNS20500.1"/>
    </source>
</evidence>
<keyword evidence="4" id="KW-1185">Reference proteome</keyword>
<evidence type="ECO:0000259" key="2">
    <source>
        <dbReference type="PROSITE" id="PS50112"/>
    </source>
</evidence>
<keyword evidence="1" id="KW-0378">Hydrolase</keyword>
<dbReference type="SUPFAM" id="SSF55785">
    <property type="entry name" value="PYP-like sensor domain (PAS domain)"/>
    <property type="match status" value="2"/>
</dbReference>
<dbReference type="SMART" id="SM00065">
    <property type="entry name" value="GAF"/>
    <property type="match status" value="1"/>
</dbReference>
<dbReference type="OrthoDB" id="3894297at2"/>
<reference evidence="3 4" key="1">
    <citation type="submission" date="2017-06" db="EMBL/GenBank/DDBJ databases">
        <authorList>
            <person name="Kim H.J."/>
            <person name="Triplett B.A."/>
        </authorList>
    </citation>
    <scope>NUCLEOTIDE SEQUENCE [LARGE SCALE GENOMIC DNA]</scope>
    <source>
        <strain evidence="3 4">CGMCC 4.1858</strain>
    </source>
</reference>
<dbReference type="SUPFAM" id="SSF55781">
    <property type="entry name" value="GAF domain-like"/>
    <property type="match status" value="1"/>
</dbReference>
<dbReference type="InterPro" id="IPR000014">
    <property type="entry name" value="PAS"/>
</dbReference>
<dbReference type="InterPro" id="IPR036457">
    <property type="entry name" value="PPM-type-like_dom_sf"/>
</dbReference>
<dbReference type="InterPro" id="IPR052016">
    <property type="entry name" value="Bact_Sigma-Reg"/>
</dbReference>
<dbReference type="PANTHER" id="PTHR43156:SF2">
    <property type="entry name" value="STAGE II SPORULATION PROTEIN E"/>
    <property type="match status" value="1"/>
</dbReference>
<dbReference type="InterPro" id="IPR036890">
    <property type="entry name" value="HATPase_C_sf"/>
</dbReference>
<sequence length="812" mass="86768">MRGTLFADAPDGFPRSRGDAFAVVDARGTVTNWTPGAERLLGWAAAEARGPVSRLLWSRADGARLAGLVCPEHSVFLGPLLLRHREGTPVGVVLWGHPLAPDQWLLQAENAEAVRHDDLLGALLHGLFTESPFIIDVFDTDLCFLARNDSRIRATGFPDDFVGRTMREVSPPGLLDADAFEARQRLVLTSGRAMIGSEVRGRDPRDPDRDTVWSETILPLRGADGDVVALAHMVFDLTTEARARERLDLVNEASARIGSTLDVLHTAQELTDVAVPRFADFSYVNLLDTVLGGEEPRPGPVAETVPLRRAAATMVPDGPARTVVSPGEVDHFASMPGTPAARALATGKPVLLTGEELLVELEAADPVRAQLIRGFAVRSWLLVPMFARGAALGVVLFVRFSRAHSFEADDVLLAQEFVARAAVCIDNASRYTRERATAMTLQRNLLPQRLPLLATVETASRHLSRGSHAGLGGSWFDVIPLSGARTALVIGEAGGRGLHSAVSMGRLRTAVRTLADLDMAPEELLTHLSDQVKRFQDEQGGPTPGAAAPTCLYAIFDPITMRSLMASAGHAMPARLSPEGEVSVTGTPATPALGTGGVPFECAEMAHADGDLLALYTDGLLAPESGGGAVLRLGEALAGAGASAGSEPGEVADETLRRLVPGGHPGEDVSLLVARLHRLPPDRYATWDLPDAPESVGRARGLVTGKLAEWELAELEFTTELLVSELVTNAIRYGSPPVRLRLIRDRRLICEVGDGSSTSPHVRRALETDEGGRGLYLVSQLASLWGTRYHARGKTLWAEQPLPAPDGAPDDT</sequence>
<dbReference type="InterPro" id="IPR001932">
    <property type="entry name" value="PPM-type_phosphatase-like_dom"/>
</dbReference>
<dbReference type="InterPro" id="IPR003594">
    <property type="entry name" value="HATPase_dom"/>
</dbReference>
<dbReference type="Pfam" id="PF08448">
    <property type="entry name" value="PAS_4"/>
    <property type="match status" value="1"/>
</dbReference>
<dbReference type="GO" id="GO:0016791">
    <property type="term" value="F:phosphatase activity"/>
    <property type="evidence" value="ECO:0007669"/>
    <property type="project" value="TreeGrafter"/>
</dbReference>
<dbReference type="Gene3D" id="3.30.450.40">
    <property type="match status" value="1"/>
</dbReference>